<dbReference type="PROSITE" id="PS50949">
    <property type="entry name" value="HTH_GNTR"/>
    <property type="match status" value="1"/>
</dbReference>
<reference evidence="6 7" key="1">
    <citation type="submission" date="2024-09" db="EMBL/GenBank/DDBJ databases">
        <authorList>
            <person name="Sun Q."/>
            <person name="Mori K."/>
        </authorList>
    </citation>
    <scope>NUCLEOTIDE SEQUENCE [LARGE SCALE GENOMIC DNA]</scope>
    <source>
        <strain evidence="6 7">TBRC 3947</strain>
    </source>
</reference>
<keyword evidence="7" id="KW-1185">Reference proteome</keyword>
<dbReference type="Gene3D" id="1.20.120.530">
    <property type="entry name" value="GntR ligand-binding domain-like"/>
    <property type="match status" value="1"/>
</dbReference>
<evidence type="ECO:0000256" key="1">
    <source>
        <dbReference type="ARBA" id="ARBA00023015"/>
    </source>
</evidence>
<accession>A0ABV6MFA0</accession>
<sequence length="253" mass="28259">MTTRQDDAQPEFRRLSNSPPLHQIVQQEIRNYILKQGLRPGDPLKPESELARLFGVSRNSVREAVKALESTGVLETRRGSGVYVCDFSFTPLLDHLPYGLMQDHRALRELVALRKTLEASLITDAMRAMSPTSIAALRENLDTMRELAEQGEGFAEQDRHFHQLLFRDLGNTMLLRLFDQFWLAYHAAAPPARGRTPMDAYHGHTAILDAILTGDPDQARAAIHDHYIGIEAKLTENSPAETPPPAETATEAG</sequence>
<dbReference type="InterPro" id="IPR036388">
    <property type="entry name" value="WH-like_DNA-bd_sf"/>
</dbReference>
<dbReference type="EMBL" id="JBHLUH010000083">
    <property type="protein sequence ID" value="MFC0533412.1"/>
    <property type="molecule type" value="Genomic_DNA"/>
</dbReference>
<dbReference type="SMART" id="SM00895">
    <property type="entry name" value="FCD"/>
    <property type="match status" value="1"/>
</dbReference>
<dbReference type="SMART" id="SM00345">
    <property type="entry name" value="HTH_GNTR"/>
    <property type="match status" value="1"/>
</dbReference>
<dbReference type="Proteomes" id="UP001589867">
    <property type="component" value="Unassembled WGS sequence"/>
</dbReference>
<dbReference type="Pfam" id="PF07729">
    <property type="entry name" value="FCD"/>
    <property type="match status" value="1"/>
</dbReference>
<dbReference type="InterPro" id="IPR000524">
    <property type="entry name" value="Tscrpt_reg_HTH_GntR"/>
</dbReference>
<proteinExistence type="predicted"/>
<keyword evidence="3" id="KW-0804">Transcription</keyword>
<organism evidence="6 7">
    <name type="scientific">Phytohabitans kaempferiae</name>
    <dbReference type="NCBI Taxonomy" id="1620943"/>
    <lineage>
        <taxon>Bacteria</taxon>
        <taxon>Bacillati</taxon>
        <taxon>Actinomycetota</taxon>
        <taxon>Actinomycetes</taxon>
        <taxon>Micromonosporales</taxon>
        <taxon>Micromonosporaceae</taxon>
    </lineage>
</organism>
<dbReference type="PANTHER" id="PTHR43537">
    <property type="entry name" value="TRANSCRIPTIONAL REGULATOR, GNTR FAMILY"/>
    <property type="match status" value="1"/>
</dbReference>
<feature type="region of interest" description="Disordered" evidence="4">
    <location>
        <begin position="234"/>
        <end position="253"/>
    </location>
</feature>
<name>A0ABV6MFA0_9ACTN</name>
<dbReference type="PANTHER" id="PTHR43537:SF5">
    <property type="entry name" value="UXU OPERON TRANSCRIPTIONAL REGULATOR"/>
    <property type="match status" value="1"/>
</dbReference>
<gene>
    <name evidence="6" type="ORF">ACFFIA_37990</name>
</gene>
<comment type="caution">
    <text evidence="6">The sequence shown here is derived from an EMBL/GenBank/DDBJ whole genome shotgun (WGS) entry which is preliminary data.</text>
</comment>
<dbReference type="CDD" id="cd07377">
    <property type="entry name" value="WHTH_GntR"/>
    <property type="match status" value="1"/>
</dbReference>
<dbReference type="SUPFAM" id="SSF48008">
    <property type="entry name" value="GntR ligand-binding domain-like"/>
    <property type="match status" value="1"/>
</dbReference>
<evidence type="ECO:0000256" key="4">
    <source>
        <dbReference type="SAM" id="MobiDB-lite"/>
    </source>
</evidence>
<dbReference type="PRINTS" id="PR00035">
    <property type="entry name" value="HTHGNTR"/>
</dbReference>
<dbReference type="SUPFAM" id="SSF46785">
    <property type="entry name" value="Winged helix' DNA-binding domain"/>
    <property type="match status" value="1"/>
</dbReference>
<dbReference type="RefSeq" id="WP_377260983.1">
    <property type="nucleotide sequence ID" value="NZ_JBHLUH010000083.1"/>
</dbReference>
<protein>
    <submittedName>
        <fullName evidence="6">FadR/GntR family transcriptional regulator</fullName>
    </submittedName>
</protein>
<feature type="domain" description="HTH gntR-type" evidence="5">
    <location>
        <begin position="19"/>
        <end position="87"/>
    </location>
</feature>
<evidence type="ECO:0000313" key="6">
    <source>
        <dbReference type="EMBL" id="MFC0533412.1"/>
    </source>
</evidence>
<keyword evidence="1" id="KW-0805">Transcription regulation</keyword>
<dbReference type="Gene3D" id="1.10.10.10">
    <property type="entry name" value="Winged helix-like DNA-binding domain superfamily/Winged helix DNA-binding domain"/>
    <property type="match status" value="1"/>
</dbReference>
<keyword evidence="2" id="KW-0238">DNA-binding</keyword>
<evidence type="ECO:0000259" key="5">
    <source>
        <dbReference type="PROSITE" id="PS50949"/>
    </source>
</evidence>
<evidence type="ECO:0000256" key="2">
    <source>
        <dbReference type="ARBA" id="ARBA00023125"/>
    </source>
</evidence>
<dbReference type="InterPro" id="IPR036390">
    <property type="entry name" value="WH_DNA-bd_sf"/>
</dbReference>
<dbReference type="InterPro" id="IPR008920">
    <property type="entry name" value="TF_FadR/GntR_C"/>
</dbReference>
<evidence type="ECO:0000313" key="7">
    <source>
        <dbReference type="Proteomes" id="UP001589867"/>
    </source>
</evidence>
<evidence type="ECO:0000256" key="3">
    <source>
        <dbReference type="ARBA" id="ARBA00023163"/>
    </source>
</evidence>
<dbReference type="Pfam" id="PF00392">
    <property type="entry name" value="GntR"/>
    <property type="match status" value="1"/>
</dbReference>
<dbReference type="InterPro" id="IPR011711">
    <property type="entry name" value="GntR_C"/>
</dbReference>